<dbReference type="AlphaFoldDB" id="A0A516GPY0"/>
<proteinExistence type="predicted"/>
<dbReference type="KEGG" id="fop:FNB79_06205"/>
<protein>
    <recommendedName>
        <fullName evidence="3">HEPN AbiU2-like domain-containing protein</fullName>
    </recommendedName>
</protein>
<evidence type="ECO:0000313" key="1">
    <source>
        <dbReference type="EMBL" id="QDO93587.1"/>
    </source>
</evidence>
<dbReference type="EMBL" id="CP041637">
    <property type="protein sequence ID" value="QDO93587.1"/>
    <property type="molecule type" value="Genomic_DNA"/>
</dbReference>
<dbReference type="OrthoDB" id="1427821at2"/>
<dbReference type="Proteomes" id="UP000319209">
    <property type="component" value="Chromosome"/>
</dbReference>
<name>A0A516GPY0_9FLAO</name>
<accession>A0A516GPY0</accession>
<organism evidence="1 2">
    <name type="scientific">Formosa sediminum</name>
    <dbReference type="NCBI Taxonomy" id="2594004"/>
    <lineage>
        <taxon>Bacteria</taxon>
        <taxon>Pseudomonadati</taxon>
        <taxon>Bacteroidota</taxon>
        <taxon>Flavobacteriia</taxon>
        <taxon>Flavobacteriales</taxon>
        <taxon>Flavobacteriaceae</taxon>
        <taxon>Formosa</taxon>
    </lineage>
</organism>
<dbReference type="RefSeq" id="WP_143380489.1">
    <property type="nucleotide sequence ID" value="NZ_CP041637.1"/>
</dbReference>
<sequence length="206" mass="24268">MKDEKLKEVIKTLFQLQSQINLTVESLNEINNNQQILEGIKIENYFDKNLNLKLSTSGILANYSILLFCSFLEEYNDFFNISYLKNSNCETISIVRQKNKAGIKRINKWKDLYNFRNQLIAHNYRIKKKSFFSNETAMHEYKIPNTLSEKNLLSGIIYFICLNIRDAFPEVTLELNIKEKMADILNLIGEVVDNEKELKFLFDKMK</sequence>
<gene>
    <name evidence="1" type="ORF">FNB79_06205</name>
</gene>
<evidence type="ECO:0008006" key="3">
    <source>
        <dbReference type="Google" id="ProtNLM"/>
    </source>
</evidence>
<keyword evidence="2" id="KW-1185">Reference proteome</keyword>
<reference evidence="1 2" key="1">
    <citation type="submission" date="2019-07" db="EMBL/GenBank/DDBJ databases">
        <title>Genome sequencing for Formosa sp. PS13.</title>
        <authorList>
            <person name="Park S.-J."/>
        </authorList>
    </citation>
    <scope>NUCLEOTIDE SEQUENCE [LARGE SCALE GENOMIC DNA]</scope>
    <source>
        <strain evidence="1 2">PS13</strain>
    </source>
</reference>
<evidence type="ECO:0000313" key="2">
    <source>
        <dbReference type="Proteomes" id="UP000319209"/>
    </source>
</evidence>